<dbReference type="Pfam" id="PF07000">
    <property type="entry name" value="DUF1308"/>
    <property type="match status" value="1"/>
</dbReference>
<protein>
    <recommendedName>
        <fullName evidence="2">DUF1308 domain-containing protein</fullName>
    </recommendedName>
</protein>
<dbReference type="PANTHER" id="PTHR13379:SF0">
    <property type="entry name" value="UPF0415 PROTEIN C7ORF25"/>
    <property type="match status" value="1"/>
</dbReference>
<dbReference type="OrthoDB" id="441890at2759"/>
<dbReference type="PANTHER" id="PTHR13379">
    <property type="entry name" value="UNCHARACTERIZED DUF1308"/>
    <property type="match status" value="1"/>
</dbReference>
<gene>
    <name evidence="3" type="ORF">EX30DRAFT_396209</name>
</gene>
<accession>A0A4S2MVC6</accession>
<feature type="domain" description="DUF1308" evidence="2">
    <location>
        <begin position="303"/>
        <end position="392"/>
    </location>
</feature>
<evidence type="ECO:0000313" key="4">
    <source>
        <dbReference type="Proteomes" id="UP000298138"/>
    </source>
</evidence>
<evidence type="ECO:0000259" key="2">
    <source>
        <dbReference type="Pfam" id="PF07000"/>
    </source>
</evidence>
<evidence type="ECO:0000256" key="1">
    <source>
        <dbReference type="SAM" id="MobiDB-lite"/>
    </source>
</evidence>
<dbReference type="EMBL" id="ML220124">
    <property type="protein sequence ID" value="TGZ80483.1"/>
    <property type="molecule type" value="Genomic_DNA"/>
</dbReference>
<dbReference type="Proteomes" id="UP000298138">
    <property type="component" value="Unassembled WGS sequence"/>
</dbReference>
<keyword evidence="4" id="KW-1185">Reference proteome</keyword>
<feature type="region of interest" description="Disordered" evidence="1">
    <location>
        <begin position="1"/>
        <end position="26"/>
    </location>
</feature>
<organism evidence="3 4">
    <name type="scientific">Ascodesmis nigricans</name>
    <dbReference type="NCBI Taxonomy" id="341454"/>
    <lineage>
        <taxon>Eukaryota</taxon>
        <taxon>Fungi</taxon>
        <taxon>Dikarya</taxon>
        <taxon>Ascomycota</taxon>
        <taxon>Pezizomycotina</taxon>
        <taxon>Pezizomycetes</taxon>
        <taxon>Pezizales</taxon>
        <taxon>Ascodesmidaceae</taxon>
        <taxon>Ascodesmis</taxon>
    </lineage>
</organism>
<sequence>MSPKKEPDDPNDMYGFSSDEEAAHEPLNPAAEALLKRSYALLDEIQSFQRSLRRENAENAVVLGSFANLVKSEHRTIQGLCLEAPSPETKRSSHSLSAVNLPFYEAVWAAAKSTTGITALHKTFWYQEKELSSKDQPGGAKLKRKKSSVVVDVVAQNGLQWIKVNLLTPKRLLFDIAKAGWEEGRLISDDEDDYQSSYSTNSLAISQLALTKIASTLVLAASHERVQYLHPSVYFIFPRLPPPTDKTPEVKAFIDELTSLGVHVQCGPPSPDSEVFKPRRISELVEDISTPFRRRSIPVTSPVNLDVSILLSLASDICNCKSIKLDPGFTPHEAITHQIESEKTEPFLVKHVWAVLEGRDLVCSQVVADRFKSIVGILAGEKEAERADLLMHPREDGSNVDRFQKLCEHPLPEKGLRLPVSILGDDSGEEESEVMKRIKAKLSAVNRSAFMGGWKAGLTTVTSNKTVARMVEGLVNIDEVGPDFYVIDAARSLVGYKGKKIKV</sequence>
<dbReference type="STRING" id="341454.A0A4S2MVC6"/>
<proteinExistence type="predicted"/>
<dbReference type="InterPro" id="IPR010733">
    <property type="entry name" value="DUF1308"/>
</dbReference>
<dbReference type="AlphaFoldDB" id="A0A4S2MVC6"/>
<dbReference type="InParanoid" id="A0A4S2MVC6"/>
<evidence type="ECO:0000313" key="3">
    <source>
        <dbReference type="EMBL" id="TGZ80483.1"/>
    </source>
</evidence>
<reference evidence="3 4" key="1">
    <citation type="submission" date="2019-04" db="EMBL/GenBank/DDBJ databases">
        <title>Comparative genomics and transcriptomics to analyze fruiting body development in filamentous ascomycetes.</title>
        <authorList>
            <consortium name="DOE Joint Genome Institute"/>
            <person name="Lutkenhaus R."/>
            <person name="Traeger S."/>
            <person name="Breuer J."/>
            <person name="Kuo A."/>
            <person name="Lipzen A."/>
            <person name="Pangilinan J."/>
            <person name="Dilworth D."/>
            <person name="Sandor L."/>
            <person name="Poggeler S."/>
            <person name="Barry K."/>
            <person name="Grigoriev I.V."/>
            <person name="Nowrousian M."/>
        </authorList>
    </citation>
    <scope>NUCLEOTIDE SEQUENCE [LARGE SCALE GENOMIC DNA]</scope>
    <source>
        <strain evidence="3 4">CBS 389.68</strain>
    </source>
</reference>
<name>A0A4S2MVC6_9PEZI</name>